<keyword evidence="1" id="KW-1133">Transmembrane helix</keyword>
<feature type="transmembrane region" description="Helical" evidence="1">
    <location>
        <begin position="12"/>
        <end position="33"/>
    </location>
</feature>
<sequence>MLRIRCELRLNYFSYGLLTLDQLYAVVILVRLVSDNR</sequence>
<keyword evidence="1" id="KW-0812">Transmembrane</keyword>
<protein>
    <submittedName>
        <fullName evidence="2">Uncharacterized protein</fullName>
    </submittedName>
</protein>
<reference evidence="2" key="1">
    <citation type="submission" date="2014-09" db="EMBL/GenBank/DDBJ databases">
        <authorList>
            <person name="Magalhaes I.L.F."/>
            <person name="Oliveira U."/>
            <person name="Santos F.R."/>
            <person name="Vidigal T.H.D.A."/>
            <person name="Brescovit A.D."/>
            <person name="Santos A.J."/>
        </authorList>
    </citation>
    <scope>NUCLEOTIDE SEQUENCE</scope>
    <source>
        <tissue evidence="2">Shoot tissue taken approximately 20 cm above the soil surface</tissue>
    </source>
</reference>
<evidence type="ECO:0000313" key="2">
    <source>
        <dbReference type="EMBL" id="JAD14644.1"/>
    </source>
</evidence>
<accession>A0A0A8XN47</accession>
<reference evidence="2" key="2">
    <citation type="journal article" date="2015" name="Data Brief">
        <title>Shoot transcriptome of the giant reed, Arundo donax.</title>
        <authorList>
            <person name="Barrero R.A."/>
            <person name="Guerrero F.D."/>
            <person name="Moolhuijzen P."/>
            <person name="Goolsby J.A."/>
            <person name="Tidwell J."/>
            <person name="Bellgard S.E."/>
            <person name="Bellgard M.I."/>
        </authorList>
    </citation>
    <scope>NUCLEOTIDE SEQUENCE</scope>
    <source>
        <tissue evidence="2">Shoot tissue taken approximately 20 cm above the soil surface</tissue>
    </source>
</reference>
<proteinExistence type="predicted"/>
<dbReference type="AlphaFoldDB" id="A0A0A8XN47"/>
<organism evidence="2">
    <name type="scientific">Arundo donax</name>
    <name type="common">Giant reed</name>
    <name type="synonym">Donax arundinaceus</name>
    <dbReference type="NCBI Taxonomy" id="35708"/>
    <lineage>
        <taxon>Eukaryota</taxon>
        <taxon>Viridiplantae</taxon>
        <taxon>Streptophyta</taxon>
        <taxon>Embryophyta</taxon>
        <taxon>Tracheophyta</taxon>
        <taxon>Spermatophyta</taxon>
        <taxon>Magnoliopsida</taxon>
        <taxon>Liliopsida</taxon>
        <taxon>Poales</taxon>
        <taxon>Poaceae</taxon>
        <taxon>PACMAD clade</taxon>
        <taxon>Arundinoideae</taxon>
        <taxon>Arundineae</taxon>
        <taxon>Arundo</taxon>
    </lineage>
</organism>
<name>A0A0A8XN47_ARUDO</name>
<keyword evidence="1" id="KW-0472">Membrane</keyword>
<evidence type="ECO:0000256" key="1">
    <source>
        <dbReference type="SAM" id="Phobius"/>
    </source>
</evidence>
<dbReference type="EMBL" id="GBRH01283251">
    <property type="protein sequence ID" value="JAD14644.1"/>
    <property type="molecule type" value="Transcribed_RNA"/>
</dbReference>